<dbReference type="Gene3D" id="2.130.10.30">
    <property type="entry name" value="Regulator of chromosome condensation 1/beta-lactamase-inhibitor protein II"/>
    <property type="match status" value="2"/>
</dbReference>
<dbReference type="OrthoDB" id="5370059at2759"/>
<evidence type="ECO:0000313" key="3">
    <source>
        <dbReference type="Proteomes" id="UP000887568"/>
    </source>
</evidence>
<dbReference type="PRINTS" id="PR00633">
    <property type="entry name" value="RCCNDNSATION"/>
</dbReference>
<dbReference type="Proteomes" id="UP000887568">
    <property type="component" value="Unplaced"/>
</dbReference>
<evidence type="ECO:0000313" key="2">
    <source>
        <dbReference type="EnsemblMetazoa" id="XP_038064976.1"/>
    </source>
</evidence>
<dbReference type="PANTHER" id="PTHR46849:SF1">
    <property type="entry name" value="RCC1 DOMAIN-CONTAINING PROTEIN 1"/>
    <property type="match status" value="1"/>
</dbReference>
<accession>A0A914ANA2</accession>
<feature type="repeat" description="RCC1" evidence="1">
    <location>
        <begin position="254"/>
        <end position="300"/>
    </location>
</feature>
<dbReference type="Pfam" id="PF00415">
    <property type="entry name" value="RCC1"/>
    <property type="match status" value="2"/>
</dbReference>
<dbReference type="EnsemblMetazoa" id="XM_038209048.1">
    <property type="protein sequence ID" value="XP_038064976.1"/>
    <property type="gene ID" value="LOC119735350"/>
</dbReference>
<dbReference type="OMA" id="MASEKFI"/>
<dbReference type="PANTHER" id="PTHR46849">
    <property type="entry name" value="RCC1 DOMAIN-CONTAINING PROTEIN 1"/>
    <property type="match status" value="1"/>
</dbReference>
<dbReference type="InterPro" id="IPR000408">
    <property type="entry name" value="Reg_chr_condens"/>
</dbReference>
<dbReference type="AlphaFoldDB" id="A0A914ANA2"/>
<organism evidence="2 3">
    <name type="scientific">Patiria miniata</name>
    <name type="common">Bat star</name>
    <name type="synonym">Asterina miniata</name>
    <dbReference type="NCBI Taxonomy" id="46514"/>
    <lineage>
        <taxon>Eukaryota</taxon>
        <taxon>Metazoa</taxon>
        <taxon>Echinodermata</taxon>
        <taxon>Eleutherozoa</taxon>
        <taxon>Asterozoa</taxon>
        <taxon>Asteroidea</taxon>
        <taxon>Valvatacea</taxon>
        <taxon>Valvatida</taxon>
        <taxon>Asterinidae</taxon>
        <taxon>Patiria</taxon>
    </lineage>
</organism>
<dbReference type="GeneID" id="119735350"/>
<protein>
    <submittedName>
        <fullName evidence="2">Uncharacterized protein</fullName>
    </submittedName>
</protein>
<dbReference type="InterPro" id="IPR052830">
    <property type="entry name" value="RCC1_domain-containing"/>
</dbReference>
<dbReference type="PROSITE" id="PS50012">
    <property type="entry name" value="RCC1_3"/>
    <property type="match status" value="3"/>
</dbReference>
<proteinExistence type="predicted"/>
<dbReference type="InterPro" id="IPR009091">
    <property type="entry name" value="RCC1/BLIP-II"/>
</dbReference>
<dbReference type="RefSeq" id="XP_038064976.1">
    <property type="nucleotide sequence ID" value="XM_038209048.1"/>
</dbReference>
<name>A0A914ANA2_PATMI</name>
<dbReference type="SUPFAM" id="SSF50985">
    <property type="entry name" value="RCC1/BLIP-II"/>
    <property type="match status" value="1"/>
</dbReference>
<sequence>MEIFGCGYNGFGQLLPASSKRCICSPVKIFQEFVLLDTNYKESRFALGRSASMASEKFIKLTSSWSTVHVLSDSKIWWQGFYNGKKSAFQTLETDELQRSHVVDMDATCEKLYCTTEDGECIAVDIGTGQVLKVKEGENGLRTKFLKVAVGDRNKVAVTDGYSSGFISSENSSYIFRPFDCAVKFSQVHCGKEHVILLSQIYQVYSFGLGSRGQLGHGTTDGESQPRLLEALGSVPVDTISAGGWHSAVVSTIGDIYVWGWNESGQLGFPMQRKSVSQHHGTSQDLLADGSDYLPSLEKPHSGVKRTLEQHAEQTAWTKKKAISLKSTESSSTLSQSLEDGNLKLIKGEVFETSKRSHGNQPHYKNVTSQTDVHYQKAHQPLKLPSLHDTGFQKQVTAEINSTLNEVIDDRNYGAGEESNCSKEHHAADLMDERSDSRDTILFQPLPRILDLPNGKNVVKVSCGSRHTAAISEDGCLYTWGWDAYGQLGHGDALTRDIPTMVKCIREDQRVIDVSCGAWNTLIGITSYE</sequence>
<feature type="repeat" description="RCC1" evidence="1">
    <location>
        <begin position="475"/>
        <end position="527"/>
    </location>
</feature>
<keyword evidence="3" id="KW-1185">Reference proteome</keyword>
<feature type="repeat" description="RCC1" evidence="1">
    <location>
        <begin position="202"/>
        <end position="253"/>
    </location>
</feature>
<reference evidence="2" key="1">
    <citation type="submission" date="2022-11" db="UniProtKB">
        <authorList>
            <consortium name="EnsemblMetazoa"/>
        </authorList>
    </citation>
    <scope>IDENTIFICATION</scope>
</reference>
<evidence type="ECO:0000256" key="1">
    <source>
        <dbReference type="PROSITE-ProRule" id="PRU00235"/>
    </source>
</evidence>
<dbReference type="PROSITE" id="PS00626">
    <property type="entry name" value="RCC1_2"/>
    <property type="match status" value="2"/>
</dbReference>